<dbReference type="Pfam" id="PF13439">
    <property type="entry name" value="Glyco_transf_4"/>
    <property type="match status" value="1"/>
</dbReference>
<feature type="domain" description="Glycosyltransferase subfamily 4-like N-terminal" evidence="4">
    <location>
        <begin position="37"/>
        <end position="179"/>
    </location>
</feature>
<evidence type="ECO:0000313" key="6">
    <source>
        <dbReference type="Proteomes" id="UP000321534"/>
    </source>
</evidence>
<dbReference type="Pfam" id="PF00534">
    <property type="entry name" value="Glycos_transf_1"/>
    <property type="match status" value="1"/>
</dbReference>
<protein>
    <submittedName>
        <fullName evidence="5">Glycosyl transferase</fullName>
    </submittedName>
</protein>
<evidence type="ECO:0000259" key="3">
    <source>
        <dbReference type="Pfam" id="PF00534"/>
    </source>
</evidence>
<dbReference type="AlphaFoldDB" id="A0A512CY22"/>
<feature type="domain" description="Glycosyl transferase family 1" evidence="3">
    <location>
        <begin position="185"/>
        <end position="327"/>
    </location>
</feature>
<accession>A0A512CY22</accession>
<dbReference type="InterPro" id="IPR001296">
    <property type="entry name" value="Glyco_trans_1"/>
</dbReference>
<dbReference type="SUPFAM" id="SSF53756">
    <property type="entry name" value="UDP-Glycosyltransferase/glycogen phosphorylase"/>
    <property type="match status" value="1"/>
</dbReference>
<sequence length="376" mass="40322">MSTVSTSGAGPHVVLRPRPLRIAVVAPPYYSVPPQGYGGVESVVAGLVDRLVAHGHHVVLFAARVRGTTAQEFVRTWETPPTAQLTLALPEVVHAARVEALLLAHPVDLVHDHTLAGPLTAQARRSPTVVTVHGAMDDLSEVYRPLDGSVSLVAVSDAQRRRAPDLNWVATVHNGIDVDSFPYRAEKDDYVLFLGRFHPDKAPHLAIEAARRAGVRIILAGKCSEELEHEYYRDVLAPMLGPDAVAVGVADAALKRRLLAGARCLVFPIRWEEPFGLVMVEAMACGTPVVALARGAAPEVVAHGRTGFVVDRPEQLAEAIRDCASLEAAECRRHVSSRFGLEAMATGYEGAYRRVLARTDPASAGGPSTPPTTTSR</sequence>
<keyword evidence="1" id="KW-0328">Glycosyltransferase</keyword>
<organism evidence="5 6">
    <name type="scientific">Terrabacter aerolatus</name>
    <dbReference type="NCBI Taxonomy" id="422442"/>
    <lineage>
        <taxon>Bacteria</taxon>
        <taxon>Bacillati</taxon>
        <taxon>Actinomycetota</taxon>
        <taxon>Actinomycetes</taxon>
        <taxon>Micrococcales</taxon>
        <taxon>Intrasporangiaceae</taxon>
        <taxon>Terrabacter</taxon>
    </lineage>
</organism>
<dbReference type="EMBL" id="BJYX01000003">
    <property type="protein sequence ID" value="GEO29123.1"/>
    <property type="molecule type" value="Genomic_DNA"/>
</dbReference>
<dbReference type="CDD" id="cd03802">
    <property type="entry name" value="GT4_AviGT4-like"/>
    <property type="match status" value="1"/>
</dbReference>
<dbReference type="PANTHER" id="PTHR12526">
    <property type="entry name" value="GLYCOSYLTRANSFERASE"/>
    <property type="match status" value="1"/>
</dbReference>
<evidence type="ECO:0000313" key="5">
    <source>
        <dbReference type="EMBL" id="GEO29123.1"/>
    </source>
</evidence>
<dbReference type="RefSeq" id="WP_222594060.1">
    <property type="nucleotide sequence ID" value="NZ_BAAARO010000008.1"/>
</dbReference>
<gene>
    <name evidence="5" type="ORF">TAE01_09330</name>
</gene>
<comment type="caution">
    <text evidence="5">The sequence shown here is derived from an EMBL/GenBank/DDBJ whole genome shotgun (WGS) entry which is preliminary data.</text>
</comment>
<dbReference type="InterPro" id="IPR028098">
    <property type="entry name" value="Glyco_trans_4-like_N"/>
</dbReference>
<evidence type="ECO:0000256" key="1">
    <source>
        <dbReference type="ARBA" id="ARBA00022676"/>
    </source>
</evidence>
<evidence type="ECO:0000256" key="2">
    <source>
        <dbReference type="ARBA" id="ARBA00022679"/>
    </source>
</evidence>
<dbReference type="PANTHER" id="PTHR12526:SF595">
    <property type="entry name" value="BLL5217 PROTEIN"/>
    <property type="match status" value="1"/>
</dbReference>
<keyword evidence="6" id="KW-1185">Reference proteome</keyword>
<dbReference type="Proteomes" id="UP000321534">
    <property type="component" value="Unassembled WGS sequence"/>
</dbReference>
<evidence type="ECO:0000259" key="4">
    <source>
        <dbReference type="Pfam" id="PF13439"/>
    </source>
</evidence>
<proteinExistence type="predicted"/>
<dbReference type="Gene3D" id="3.40.50.2000">
    <property type="entry name" value="Glycogen Phosphorylase B"/>
    <property type="match status" value="2"/>
</dbReference>
<dbReference type="GO" id="GO:0016757">
    <property type="term" value="F:glycosyltransferase activity"/>
    <property type="evidence" value="ECO:0007669"/>
    <property type="project" value="UniProtKB-KW"/>
</dbReference>
<name>A0A512CY22_9MICO</name>
<reference evidence="5 6" key="1">
    <citation type="submission" date="2019-07" db="EMBL/GenBank/DDBJ databases">
        <title>Whole genome shotgun sequence of Terrabacter aerolatus NBRC 106305.</title>
        <authorList>
            <person name="Hosoyama A."/>
            <person name="Uohara A."/>
            <person name="Ohji S."/>
            <person name="Ichikawa N."/>
        </authorList>
    </citation>
    <scope>NUCLEOTIDE SEQUENCE [LARGE SCALE GENOMIC DNA]</scope>
    <source>
        <strain evidence="5 6">NBRC 106305</strain>
    </source>
</reference>
<keyword evidence="2 5" id="KW-0808">Transferase</keyword>